<gene>
    <name evidence="2" type="ORF">NVI5450_3596</name>
</gene>
<dbReference type="InterPro" id="IPR021367">
    <property type="entry name" value="DUF2982"/>
</dbReference>
<evidence type="ECO:0000313" key="3">
    <source>
        <dbReference type="Proteomes" id="UP000183794"/>
    </source>
</evidence>
<sequence>MLIRPIAKRNGITVTIIAVLFIFSSVISLLTTSADTDNYLYFPLSAGALIIGICLLIIGIVKINDVYYRFSLTKEGIHYFTSRGGFTILWQDIQRIDIPKINDGLELKELPYIGIRLKQREHLINSASLPTLSHMLLEQRALIMLTDPSATLYSNADNMLYPDIKVTHKYLGLQAMFINRMQYLHNTLGYDIYFPNDDLDRAPAEFVQLLREFKSNCSRSL</sequence>
<keyword evidence="1" id="KW-1133">Transmembrane helix</keyword>
<dbReference type="RefSeq" id="WP_075497813.1">
    <property type="nucleotide sequence ID" value="NZ_CAWRBC010000118.1"/>
</dbReference>
<keyword evidence="1" id="KW-0472">Membrane</keyword>
<name>A0A1L0ET74_9GAMM</name>
<accession>A0A1L0ET74</accession>
<evidence type="ECO:0000313" key="2">
    <source>
        <dbReference type="EMBL" id="SGZ10720.1"/>
    </source>
</evidence>
<dbReference type="OrthoDB" id="7061905at2"/>
<proteinExistence type="predicted"/>
<keyword evidence="1" id="KW-0812">Transmembrane</keyword>
<organism evidence="2 3">
    <name type="scientific">Moritella viscosa</name>
    <dbReference type="NCBI Taxonomy" id="80854"/>
    <lineage>
        <taxon>Bacteria</taxon>
        <taxon>Pseudomonadati</taxon>
        <taxon>Pseudomonadota</taxon>
        <taxon>Gammaproteobacteria</taxon>
        <taxon>Alteromonadales</taxon>
        <taxon>Moritellaceae</taxon>
        <taxon>Moritella</taxon>
    </lineage>
</organism>
<dbReference type="Proteomes" id="UP000183794">
    <property type="component" value="Unassembled WGS sequence"/>
</dbReference>
<feature type="transmembrane region" description="Helical" evidence="1">
    <location>
        <begin position="40"/>
        <end position="61"/>
    </location>
</feature>
<evidence type="ECO:0000256" key="1">
    <source>
        <dbReference type="SAM" id="Phobius"/>
    </source>
</evidence>
<reference evidence="2 3" key="1">
    <citation type="submission" date="2016-11" db="EMBL/GenBank/DDBJ databases">
        <authorList>
            <person name="Jaros S."/>
            <person name="Januszkiewicz K."/>
            <person name="Wedrychowicz H."/>
        </authorList>
    </citation>
    <scope>NUCLEOTIDE SEQUENCE [LARGE SCALE GENOMIC DNA]</scope>
    <source>
        <strain evidence="2">NVI 5450</strain>
    </source>
</reference>
<dbReference type="EMBL" id="FPLD01000102">
    <property type="protein sequence ID" value="SGZ10720.1"/>
    <property type="molecule type" value="Genomic_DNA"/>
</dbReference>
<dbReference type="AlphaFoldDB" id="A0A1L0ET74"/>
<evidence type="ECO:0008006" key="4">
    <source>
        <dbReference type="Google" id="ProtNLM"/>
    </source>
</evidence>
<protein>
    <recommendedName>
        <fullName evidence="4">DUF2982 domain-containing protein</fullName>
    </recommendedName>
</protein>
<feature type="transmembrane region" description="Helical" evidence="1">
    <location>
        <begin position="12"/>
        <end position="34"/>
    </location>
</feature>
<dbReference type="Pfam" id="PF11201">
    <property type="entry name" value="DUF2982"/>
    <property type="match status" value="1"/>
</dbReference>